<feature type="compositionally biased region" description="Polar residues" evidence="1">
    <location>
        <begin position="89"/>
        <end position="100"/>
    </location>
</feature>
<protein>
    <submittedName>
        <fullName evidence="2">Uncharacterized protein</fullName>
    </submittedName>
</protein>
<accession>A0A2S9PRL4</accession>
<gene>
    <name evidence="2" type="ORF">C6N75_22270</name>
</gene>
<evidence type="ECO:0000313" key="2">
    <source>
        <dbReference type="EMBL" id="PRH77059.1"/>
    </source>
</evidence>
<name>A0A2S9PRL4_9ACTN</name>
<dbReference type="AlphaFoldDB" id="A0A2S9PRL4"/>
<organism evidence="2 3">
    <name type="scientific">Streptomyces solincola</name>
    <dbReference type="NCBI Taxonomy" id="2100817"/>
    <lineage>
        <taxon>Bacteria</taxon>
        <taxon>Bacillati</taxon>
        <taxon>Actinomycetota</taxon>
        <taxon>Actinomycetes</taxon>
        <taxon>Kitasatosporales</taxon>
        <taxon>Streptomycetaceae</taxon>
        <taxon>Streptomyces</taxon>
    </lineage>
</organism>
<dbReference type="Proteomes" id="UP000239322">
    <property type="component" value="Unassembled WGS sequence"/>
</dbReference>
<evidence type="ECO:0000313" key="3">
    <source>
        <dbReference type="Proteomes" id="UP000239322"/>
    </source>
</evidence>
<feature type="region of interest" description="Disordered" evidence="1">
    <location>
        <begin position="83"/>
        <end position="109"/>
    </location>
</feature>
<comment type="caution">
    <text evidence="2">The sequence shown here is derived from an EMBL/GenBank/DDBJ whole genome shotgun (WGS) entry which is preliminary data.</text>
</comment>
<dbReference type="EMBL" id="PVLV01000383">
    <property type="protein sequence ID" value="PRH77059.1"/>
    <property type="molecule type" value="Genomic_DNA"/>
</dbReference>
<keyword evidence="3" id="KW-1185">Reference proteome</keyword>
<reference evidence="2 3" key="1">
    <citation type="submission" date="2018-03" db="EMBL/GenBank/DDBJ databases">
        <title>Novel Streptomyces sp. from soil.</title>
        <authorList>
            <person name="Tan G.Y.A."/>
            <person name="Lee Z.Y."/>
        </authorList>
    </citation>
    <scope>NUCLEOTIDE SEQUENCE [LARGE SCALE GENOMIC DNA]</scope>
    <source>
        <strain evidence="2 3">ST5x</strain>
    </source>
</reference>
<sequence length="109" mass="11680">MVGNATRHPPPYAIPSQTPLSSWPVVAPFAWCGPDGALTVEAGGCRAYTLRVTAGAFFPARSTPVLGVREEYPCRSTSRRRCWNRPSVARSTKPPSSTASGPPCRSHGR</sequence>
<proteinExistence type="predicted"/>
<evidence type="ECO:0000256" key="1">
    <source>
        <dbReference type="SAM" id="MobiDB-lite"/>
    </source>
</evidence>